<gene>
    <name evidence="1" type="ORF">GLP18_04515</name>
</gene>
<organism evidence="1 2">
    <name type="scientific">Streptococcus suis</name>
    <dbReference type="NCBI Taxonomy" id="1307"/>
    <lineage>
        <taxon>Bacteria</taxon>
        <taxon>Bacillati</taxon>
        <taxon>Bacillota</taxon>
        <taxon>Bacilli</taxon>
        <taxon>Lactobacillales</taxon>
        <taxon>Streptococcaceae</taxon>
        <taxon>Streptococcus</taxon>
    </lineage>
</organism>
<dbReference type="AlphaFoldDB" id="A0A6L8MWM9"/>
<dbReference type="Proteomes" id="UP000483765">
    <property type="component" value="Unassembled WGS sequence"/>
</dbReference>
<dbReference type="InterPro" id="IPR008979">
    <property type="entry name" value="Galactose-bd-like_sf"/>
</dbReference>
<name>A0A6L8MWM9_STRSU</name>
<dbReference type="SUPFAM" id="SSF49785">
    <property type="entry name" value="Galactose-binding domain-like"/>
    <property type="match status" value="1"/>
</dbReference>
<dbReference type="EMBL" id="WNXH01000005">
    <property type="protein sequence ID" value="MYN69503.1"/>
    <property type="molecule type" value="Genomic_DNA"/>
</dbReference>
<accession>A0A6L8MWM9</accession>
<evidence type="ECO:0000313" key="2">
    <source>
        <dbReference type="Proteomes" id="UP000483765"/>
    </source>
</evidence>
<sequence length="112" mass="12930">MQPLKKGEKVQMEVEIWPTSVITPKGYRLGVNIGGRDFKFTASHLKTKVDVSHYYKNPKLILGMLKTLPMNQLFKIMTHEKVWSGNAMYTHQMDMKRKEFSGTTTLHSEADE</sequence>
<evidence type="ECO:0000313" key="1">
    <source>
        <dbReference type="EMBL" id="MYN69503.1"/>
    </source>
</evidence>
<comment type="caution">
    <text evidence="1">The sequence shown here is derived from an EMBL/GenBank/DDBJ whole genome shotgun (WGS) entry which is preliminary data.</text>
</comment>
<proteinExistence type="predicted"/>
<reference evidence="1 2" key="1">
    <citation type="submission" date="2019-11" db="EMBL/GenBank/DDBJ databases">
        <title>Divergent Streptococcus suis from cattle.</title>
        <authorList>
            <person name="Williamson C."/>
        </authorList>
    </citation>
    <scope>NUCLEOTIDE SEQUENCE [LARGE SCALE GENOMIC DNA]</scope>
    <source>
        <strain evidence="1 2">10-36905</strain>
    </source>
</reference>
<protein>
    <submittedName>
        <fullName evidence="1">Uncharacterized protein</fullName>
    </submittedName>
</protein>
<dbReference type="Gene3D" id="2.60.120.260">
    <property type="entry name" value="Galactose-binding domain-like"/>
    <property type="match status" value="1"/>
</dbReference>